<evidence type="ECO:0000313" key="2">
    <source>
        <dbReference type="EMBL" id="MEQ2519638.1"/>
    </source>
</evidence>
<sequence length="199" mass="21841">MSKLRIEEIIVVEGKYDAAKLSDLVDALIVPTKGFSIFTSEETKQLILRLGKKRGIIVLTDSDAAGFRIRNYVNKIAAGLPVKNAYVPALAGKEKRKSQPSKEGLLGVEGVPAEAILQALRTAGAHPSAERQGRQITYTDLFELGLSGTQGSAERRRIWLSAIGLPPRLSKKALCETLNSLYSYEEFLQTLPEEFRDAP</sequence>
<dbReference type="InterPro" id="IPR006171">
    <property type="entry name" value="TOPRIM_dom"/>
</dbReference>
<dbReference type="PANTHER" id="PTHR39156:SF1">
    <property type="entry name" value="RIBONUCLEASE M5"/>
    <property type="match status" value="1"/>
</dbReference>
<dbReference type="EMBL" id="JBBMFA010000061">
    <property type="protein sequence ID" value="MEQ2519638.1"/>
    <property type="molecule type" value="Genomic_DNA"/>
</dbReference>
<feature type="domain" description="Toprim" evidence="1">
    <location>
        <begin position="7"/>
        <end position="92"/>
    </location>
</feature>
<evidence type="ECO:0000259" key="1">
    <source>
        <dbReference type="PROSITE" id="PS50880"/>
    </source>
</evidence>
<dbReference type="Pfam" id="PF13331">
    <property type="entry name" value="DUF4093"/>
    <property type="match status" value="1"/>
</dbReference>
<protein>
    <submittedName>
        <fullName evidence="2">DUF4093 domain-containing protein</fullName>
    </submittedName>
</protein>
<reference evidence="2 3" key="1">
    <citation type="submission" date="2024-03" db="EMBL/GenBank/DDBJ databases">
        <title>Human intestinal bacterial collection.</title>
        <authorList>
            <person name="Pauvert C."/>
            <person name="Hitch T.C.A."/>
            <person name="Clavel T."/>
        </authorList>
    </citation>
    <scope>NUCLEOTIDE SEQUENCE [LARGE SCALE GENOMIC DNA]</scope>
    <source>
        <strain evidence="2 3">CLA-JM-H11</strain>
    </source>
</reference>
<dbReference type="PANTHER" id="PTHR39156">
    <property type="entry name" value="RIBONUCLEASE M5"/>
    <property type="match status" value="1"/>
</dbReference>
<gene>
    <name evidence="2" type="ORF">WMO24_04225</name>
</gene>
<dbReference type="PROSITE" id="PS50880">
    <property type="entry name" value="TOPRIM"/>
    <property type="match status" value="1"/>
</dbReference>
<dbReference type="RefSeq" id="WP_349215072.1">
    <property type="nucleotide sequence ID" value="NZ_JBBMFA010000061.1"/>
</dbReference>
<dbReference type="SMART" id="SM00493">
    <property type="entry name" value="TOPRIM"/>
    <property type="match status" value="1"/>
</dbReference>
<accession>A0ABV1GD57</accession>
<comment type="caution">
    <text evidence="2">The sequence shown here is derived from an EMBL/GenBank/DDBJ whole genome shotgun (WGS) entry which is preliminary data.</text>
</comment>
<name>A0ABV1GD57_9FIRM</name>
<keyword evidence="3" id="KW-1185">Reference proteome</keyword>
<dbReference type="Gene3D" id="3.40.1360.10">
    <property type="match status" value="1"/>
</dbReference>
<dbReference type="SUPFAM" id="SSF110455">
    <property type="entry name" value="Toprim domain"/>
    <property type="match status" value="1"/>
</dbReference>
<organism evidence="2 3">
    <name type="scientific">Ruthenibacterium intestinale</name>
    <dbReference type="NCBI Taxonomy" id="3133163"/>
    <lineage>
        <taxon>Bacteria</taxon>
        <taxon>Bacillati</taxon>
        <taxon>Bacillota</taxon>
        <taxon>Clostridia</taxon>
        <taxon>Eubacteriales</taxon>
        <taxon>Oscillospiraceae</taxon>
        <taxon>Ruthenibacterium</taxon>
    </lineage>
</organism>
<dbReference type="Proteomes" id="UP001477672">
    <property type="component" value="Unassembled WGS sequence"/>
</dbReference>
<proteinExistence type="predicted"/>
<evidence type="ECO:0000313" key="3">
    <source>
        <dbReference type="Proteomes" id="UP001477672"/>
    </source>
</evidence>
<dbReference type="InterPro" id="IPR025156">
    <property type="entry name" value="RNase_M5_C"/>
</dbReference>
<dbReference type="Pfam" id="PF01751">
    <property type="entry name" value="Toprim"/>
    <property type="match status" value="1"/>
</dbReference>